<dbReference type="InterPro" id="IPR047741">
    <property type="entry name" value="DIP1984-like"/>
</dbReference>
<dbReference type="OrthoDB" id="3730241at2"/>
<reference evidence="2 3" key="1">
    <citation type="submission" date="2016-12" db="EMBL/GenBank/DDBJ databases">
        <authorList>
            <person name="Song W.-J."/>
            <person name="Kurnit D.M."/>
        </authorList>
    </citation>
    <scope>NUCLEOTIDE SEQUENCE [LARGE SCALE GENOMIC DNA]</scope>
    <source>
        <strain evidence="2 3">DSM 30827</strain>
    </source>
</reference>
<dbReference type="Proteomes" id="UP000217209">
    <property type="component" value="Chromosome"/>
</dbReference>
<evidence type="ECO:0000313" key="2">
    <source>
        <dbReference type="EMBL" id="AQQ16207.1"/>
    </source>
</evidence>
<keyword evidence="3" id="KW-1185">Reference proteome</keyword>
<gene>
    <name evidence="2" type="ORF">CGLAU_11380</name>
</gene>
<dbReference type="Gene3D" id="6.10.320.10">
    <property type="match status" value="1"/>
</dbReference>
<dbReference type="KEGG" id="cgv:CGLAU_11380"/>
<dbReference type="EMBL" id="CP019688">
    <property type="protein sequence ID" value="AQQ16207.1"/>
    <property type="molecule type" value="Genomic_DNA"/>
</dbReference>
<protein>
    <recommendedName>
        <fullName evidence="4">Septicolysin</fullName>
    </recommendedName>
</protein>
<name>A0A1Q2HZD7_9CORY</name>
<keyword evidence="1" id="KW-0175">Coiled coil</keyword>
<proteinExistence type="predicted"/>
<sequence>MLLAEALARRSEAQDRLNKLQGRLNAVARVQEGDTPSEDPQALLREAEQLLEEIEILVRRINHTNANTPFDEGMTLTDAIARRDGFLRARRIYTSVADAAAIRGDRYNRSEIKFVPTLDVGELRRSADQMSKDFRALDMKIQQLNWTTELL</sequence>
<dbReference type="CDD" id="cd12208">
    <property type="entry name" value="DIP1984-like"/>
    <property type="match status" value="1"/>
</dbReference>
<evidence type="ECO:0000256" key="1">
    <source>
        <dbReference type="SAM" id="Coils"/>
    </source>
</evidence>
<dbReference type="Pfam" id="PF20935">
    <property type="entry name" value="DUF6847"/>
    <property type="match status" value="1"/>
</dbReference>
<accession>A0A1Q2HZD7</accession>
<evidence type="ECO:0008006" key="4">
    <source>
        <dbReference type="Google" id="ProtNLM"/>
    </source>
</evidence>
<organism evidence="2 3">
    <name type="scientific">Corynebacterium glaucum</name>
    <dbReference type="NCBI Taxonomy" id="187491"/>
    <lineage>
        <taxon>Bacteria</taxon>
        <taxon>Bacillati</taxon>
        <taxon>Actinomycetota</taxon>
        <taxon>Actinomycetes</taxon>
        <taxon>Mycobacteriales</taxon>
        <taxon>Corynebacteriaceae</taxon>
        <taxon>Corynebacterium</taxon>
    </lineage>
</organism>
<feature type="coiled-coil region" evidence="1">
    <location>
        <begin position="3"/>
        <end position="67"/>
    </location>
</feature>
<dbReference type="RefSeq" id="WP_095660792.1">
    <property type="nucleotide sequence ID" value="NZ_CP019688.1"/>
</dbReference>
<dbReference type="AlphaFoldDB" id="A0A1Q2HZD7"/>
<evidence type="ECO:0000313" key="3">
    <source>
        <dbReference type="Proteomes" id="UP000217209"/>
    </source>
</evidence>
<dbReference type="NCBIfam" id="NF038048">
    <property type="entry name" value="DIP1984_fam"/>
    <property type="match status" value="1"/>
</dbReference>